<feature type="compositionally biased region" description="Low complexity" evidence="1">
    <location>
        <begin position="28"/>
        <end position="37"/>
    </location>
</feature>
<name>A0A9P7ZY77_MORAP</name>
<feature type="region of interest" description="Disordered" evidence="1">
    <location>
        <begin position="1"/>
        <end position="37"/>
    </location>
</feature>
<gene>
    <name evidence="2" type="ORF">KVV02_003758</name>
</gene>
<dbReference type="EMBL" id="JAIFTL010000283">
    <property type="protein sequence ID" value="KAG9320524.1"/>
    <property type="molecule type" value="Genomic_DNA"/>
</dbReference>
<feature type="region of interest" description="Disordered" evidence="1">
    <location>
        <begin position="148"/>
        <end position="168"/>
    </location>
</feature>
<feature type="compositionally biased region" description="Polar residues" evidence="1">
    <location>
        <begin position="765"/>
        <end position="786"/>
    </location>
</feature>
<protein>
    <submittedName>
        <fullName evidence="2">Uncharacterized protein</fullName>
    </submittedName>
</protein>
<reference evidence="2" key="1">
    <citation type="submission" date="2021-07" db="EMBL/GenBank/DDBJ databases">
        <title>Draft genome of Mortierella alpina, strain LL118, isolated from an aspen leaf litter sample.</title>
        <authorList>
            <person name="Yang S."/>
            <person name="Vinatzer B.A."/>
        </authorList>
    </citation>
    <scope>NUCLEOTIDE SEQUENCE</scope>
    <source>
        <strain evidence="2">LL118</strain>
    </source>
</reference>
<dbReference type="Proteomes" id="UP000717515">
    <property type="component" value="Unassembled WGS sequence"/>
</dbReference>
<accession>A0A9P7ZY77</accession>
<evidence type="ECO:0000313" key="3">
    <source>
        <dbReference type="Proteomes" id="UP000717515"/>
    </source>
</evidence>
<evidence type="ECO:0000256" key="1">
    <source>
        <dbReference type="SAM" id="MobiDB-lite"/>
    </source>
</evidence>
<proteinExistence type="predicted"/>
<feature type="region of interest" description="Disordered" evidence="1">
    <location>
        <begin position="290"/>
        <end position="315"/>
    </location>
</feature>
<comment type="caution">
    <text evidence="2">The sequence shown here is derived from an EMBL/GenBank/DDBJ whole genome shotgun (WGS) entry which is preliminary data.</text>
</comment>
<organism evidence="2 3">
    <name type="scientific">Mortierella alpina</name>
    <name type="common">Oleaginous fungus</name>
    <name type="synonym">Mortierella renispora</name>
    <dbReference type="NCBI Taxonomy" id="64518"/>
    <lineage>
        <taxon>Eukaryota</taxon>
        <taxon>Fungi</taxon>
        <taxon>Fungi incertae sedis</taxon>
        <taxon>Mucoromycota</taxon>
        <taxon>Mortierellomycotina</taxon>
        <taxon>Mortierellomycetes</taxon>
        <taxon>Mortierellales</taxon>
        <taxon>Mortierellaceae</taxon>
        <taxon>Mortierella</taxon>
    </lineage>
</organism>
<sequence length="818" mass="91409">MGQNQSQEEEPYHRRHYNETNKQIQRQNSLSLSSPNLLLHRDPSLRRANTLRSSSALSLNLGSKGNDPVAVTPTCNINNNTSQDPPAPFIRLLPIEKEPIYFDETEDDDDADDESFDEADDEEDGYDSLEEYNEIELHQRLAPSPYLLGRTFDTNSRQSQSDHYEQHTRDLQDFQVSKDEEEEDMSHLSPVSGCARLAPRSKPNHSLTARTFDHDHPRYFESSGEPDVQPACDLMQDQDAMLAVQRYQLYDRPVPRLQETTVVDQLAISENSDSTTMKVPFLDAIKEEDEALGHSRRGSSAIEEVEQSRTGRYDTAPLQQANNSSAILINDLKDSSHIVDTDTHQSAEELYHLTKADLNRRIQQAVQEVELKFTDRVQKLEAHTASLKAMAGQSTHGALQESDPAAMTCSTLANVSHQVGDLDARVDQMKSLIHYKLTDIETKVQELYVGQSKVTQTVDQVDLEQGPDEQPGVAGCNEQEPRNGSDILPIDTAAIMELRRELQAFGTRYHELNDGLLTDLMSQMRDAKLQLFGTVDRADEKLGRRIDRIDAELHAQLLNDIESRIQERVTAMEQMSLRLEQCFDKMDGRLGALETVLSSRRMRPESIYRLLNPQQSPAPKLDTSITQDWKLRAENDAASMTMASPSMPPTPGSKTTSGSTASSVSSIHSLSSSSSSYRDKSGRPARIITVASARTPDALVANALDHPEQRRQGTAHWPPMPHSAGPVPVKASWNRERAMTLGNTSMQRLNCQSPSSRPHPLPPQRSLTSATTPRTGSRPINITNTPERPMRRPSSYKELLHFWKAGGSTPDLLNNAGS</sequence>
<evidence type="ECO:0000313" key="2">
    <source>
        <dbReference type="EMBL" id="KAG9320524.1"/>
    </source>
</evidence>
<feature type="region of interest" description="Disordered" evidence="1">
    <location>
        <begin position="104"/>
        <end position="126"/>
    </location>
</feature>
<feature type="compositionally biased region" description="Low complexity" evidence="1">
    <location>
        <begin position="652"/>
        <end position="676"/>
    </location>
</feature>
<dbReference type="AlphaFoldDB" id="A0A9P7ZY77"/>
<feature type="region of interest" description="Disordered" evidence="1">
    <location>
        <begin position="640"/>
        <end position="683"/>
    </location>
</feature>
<feature type="region of interest" description="Disordered" evidence="1">
    <location>
        <begin position="749"/>
        <end position="793"/>
    </location>
</feature>
<feature type="region of interest" description="Disordered" evidence="1">
    <location>
        <begin position="704"/>
        <end position="727"/>
    </location>
</feature>
<feature type="region of interest" description="Disordered" evidence="1">
    <location>
        <begin position="464"/>
        <end position="486"/>
    </location>
</feature>